<dbReference type="SUPFAM" id="SSF144232">
    <property type="entry name" value="HIT/MYND zinc finger-like"/>
    <property type="match status" value="1"/>
</dbReference>
<evidence type="ECO:0000256" key="3">
    <source>
        <dbReference type="ARBA" id="ARBA00022833"/>
    </source>
</evidence>
<dbReference type="EMBL" id="JAPXFL010000002">
    <property type="protein sequence ID" value="KAK9511053.1"/>
    <property type="molecule type" value="Genomic_DNA"/>
</dbReference>
<evidence type="ECO:0000313" key="7">
    <source>
        <dbReference type="Proteomes" id="UP001461498"/>
    </source>
</evidence>
<proteinExistence type="predicted"/>
<accession>A0AAW1DPI2</accession>
<sequence>MPHYIFYHHICQWCYCSGDFLKKCASCRLVSYCTSEHQKYDWKIHKYLCQTVTKLNNTMKISLFNFRGNTQKEWNEHRTKVMVFIELLLRRKLNVFERQMILFPNVCTVCYQYNTVFLPCINCRCNFYCCEEHMITNKAEHEENCKALKLCFDVDLFLIKCNRSSIRNIDCNSLLKKTFPSSIDEFLEGACKGILEKCLASEEISFIFSLLYGLIKCNKNELYNLNVFNVHILGCNEHENNILKFVEIFFHWFPQLNKVNLVMIGPDCDTSSNDVINNDYKNGKTSAIKKIKNLYHEYIKESDFEHPNIVVAFNCGFAEFNNSTQDTWGKTIDCLMKMDKVILVITSYTQVEAENDISRVINGSDKIEKLDVIINADKNPFRSLRPHRDWESHSVFYLNNFISVLYIG</sequence>
<dbReference type="GO" id="GO:0008270">
    <property type="term" value="F:zinc ion binding"/>
    <property type="evidence" value="ECO:0007669"/>
    <property type="project" value="UniProtKB-KW"/>
</dbReference>
<evidence type="ECO:0000259" key="5">
    <source>
        <dbReference type="PROSITE" id="PS50865"/>
    </source>
</evidence>
<keyword evidence="7" id="KW-1185">Reference proteome</keyword>
<evidence type="ECO:0000256" key="2">
    <source>
        <dbReference type="ARBA" id="ARBA00022771"/>
    </source>
</evidence>
<evidence type="ECO:0000313" key="6">
    <source>
        <dbReference type="EMBL" id="KAK9511053.1"/>
    </source>
</evidence>
<dbReference type="Pfam" id="PF20179">
    <property type="entry name" value="MSS51_C"/>
    <property type="match status" value="1"/>
</dbReference>
<dbReference type="PROSITE" id="PS01360">
    <property type="entry name" value="ZF_MYND_1"/>
    <property type="match status" value="1"/>
</dbReference>
<gene>
    <name evidence="6" type="ORF">O3M35_005701</name>
</gene>
<keyword evidence="1" id="KW-0479">Metal-binding</keyword>
<keyword evidence="2 4" id="KW-0863">Zinc-finger</keyword>
<comment type="caution">
    <text evidence="6">The sequence shown here is derived from an EMBL/GenBank/DDBJ whole genome shotgun (WGS) entry which is preliminary data.</text>
</comment>
<dbReference type="PANTHER" id="PTHR28069">
    <property type="entry name" value="GH20023P"/>
    <property type="match status" value="1"/>
</dbReference>
<dbReference type="PROSITE" id="PS50865">
    <property type="entry name" value="ZF_MYND_2"/>
    <property type="match status" value="1"/>
</dbReference>
<evidence type="ECO:0000256" key="1">
    <source>
        <dbReference type="ARBA" id="ARBA00022723"/>
    </source>
</evidence>
<dbReference type="InterPro" id="IPR002893">
    <property type="entry name" value="Znf_MYND"/>
</dbReference>
<name>A0AAW1DPI2_9HEMI</name>
<dbReference type="InterPro" id="IPR046824">
    <property type="entry name" value="Mss51-like_C"/>
</dbReference>
<organism evidence="6 7">
    <name type="scientific">Rhynocoris fuscipes</name>
    <dbReference type="NCBI Taxonomy" id="488301"/>
    <lineage>
        <taxon>Eukaryota</taxon>
        <taxon>Metazoa</taxon>
        <taxon>Ecdysozoa</taxon>
        <taxon>Arthropoda</taxon>
        <taxon>Hexapoda</taxon>
        <taxon>Insecta</taxon>
        <taxon>Pterygota</taxon>
        <taxon>Neoptera</taxon>
        <taxon>Paraneoptera</taxon>
        <taxon>Hemiptera</taxon>
        <taxon>Heteroptera</taxon>
        <taxon>Panheteroptera</taxon>
        <taxon>Cimicomorpha</taxon>
        <taxon>Reduviidae</taxon>
        <taxon>Harpactorinae</taxon>
        <taxon>Harpactorini</taxon>
        <taxon>Rhynocoris</taxon>
    </lineage>
</organism>
<reference evidence="6 7" key="1">
    <citation type="submission" date="2022-12" db="EMBL/GenBank/DDBJ databases">
        <title>Chromosome-level genome assembly of true bugs.</title>
        <authorList>
            <person name="Ma L."/>
            <person name="Li H."/>
        </authorList>
    </citation>
    <scope>NUCLEOTIDE SEQUENCE [LARGE SCALE GENOMIC DNA]</scope>
    <source>
        <strain evidence="6">Lab_2022b</strain>
    </source>
</reference>
<keyword evidence="3" id="KW-0862">Zinc</keyword>
<evidence type="ECO:0000256" key="4">
    <source>
        <dbReference type="PROSITE-ProRule" id="PRU00134"/>
    </source>
</evidence>
<dbReference type="Proteomes" id="UP001461498">
    <property type="component" value="Unassembled WGS sequence"/>
</dbReference>
<dbReference type="AlphaFoldDB" id="A0AAW1DPI2"/>
<dbReference type="Pfam" id="PF01753">
    <property type="entry name" value="zf-MYND"/>
    <property type="match status" value="1"/>
</dbReference>
<dbReference type="Gene3D" id="6.10.140.2220">
    <property type="match status" value="1"/>
</dbReference>
<feature type="domain" description="MYND-type" evidence="5">
    <location>
        <begin position="11"/>
        <end position="49"/>
    </location>
</feature>
<protein>
    <recommendedName>
        <fullName evidence="5">MYND-type domain-containing protein</fullName>
    </recommendedName>
</protein>
<dbReference type="PANTHER" id="PTHR28069:SF2">
    <property type="entry name" value="GH20023P"/>
    <property type="match status" value="1"/>
</dbReference>